<gene>
    <name evidence="1" type="ORF">CRG98_024642</name>
</gene>
<reference evidence="1 2" key="1">
    <citation type="submission" date="2017-11" db="EMBL/GenBank/DDBJ databases">
        <title>De-novo sequencing of pomegranate (Punica granatum L.) genome.</title>
        <authorList>
            <person name="Akparov Z."/>
            <person name="Amiraslanov A."/>
            <person name="Hajiyeva S."/>
            <person name="Abbasov M."/>
            <person name="Kaur K."/>
            <person name="Hamwieh A."/>
            <person name="Solovyev V."/>
            <person name="Salamov A."/>
            <person name="Braich B."/>
            <person name="Kosarev P."/>
            <person name="Mahmoud A."/>
            <person name="Hajiyev E."/>
            <person name="Babayeva S."/>
            <person name="Izzatullayeva V."/>
            <person name="Mammadov A."/>
            <person name="Mammadov A."/>
            <person name="Sharifova S."/>
            <person name="Ojaghi J."/>
            <person name="Eynullazada K."/>
            <person name="Bayramov B."/>
            <person name="Abdulazimova A."/>
            <person name="Shahmuradov I."/>
        </authorList>
    </citation>
    <scope>NUCLEOTIDE SEQUENCE [LARGE SCALE GENOMIC DNA]</scope>
    <source>
        <strain evidence="2">cv. AG2017</strain>
        <tissue evidence="1">Leaf</tissue>
    </source>
</reference>
<evidence type="ECO:0000313" key="1">
    <source>
        <dbReference type="EMBL" id="PKI54970.1"/>
    </source>
</evidence>
<dbReference type="Proteomes" id="UP000233551">
    <property type="component" value="Unassembled WGS sequence"/>
</dbReference>
<dbReference type="EMBL" id="PGOL01001733">
    <property type="protein sequence ID" value="PKI54970.1"/>
    <property type="molecule type" value="Genomic_DNA"/>
</dbReference>
<keyword evidence="2" id="KW-1185">Reference proteome</keyword>
<organism evidence="1 2">
    <name type="scientific">Punica granatum</name>
    <name type="common">Pomegranate</name>
    <dbReference type="NCBI Taxonomy" id="22663"/>
    <lineage>
        <taxon>Eukaryota</taxon>
        <taxon>Viridiplantae</taxon>
        <taxon>Streptophyta</taxon>
        <taxon>Embryophyta</taxon>
        <taxon>Tracheophyta</taxon>
        <taxon>Spermatophyta</taxon>
        <taxon>Magnoliopsida</taxon>
        <taxon>eudicotyledons</taxon>
        <taxon>Gunneridae</taxon>
        <taxon>Pentapetalae</taxon>
        <taxon>rosids</taxon>
        <taxon>malvids</taxon>
        <taxon>Myrtales</taxon>
        <taxon>Lythraceae</taxon>
        <taxon>Punica</taxon>
    </lineage>
</organism>
<evidence type="ECO:0000313" key="2">
    <source>
        <dbReference type="Proteomes" id="UP000233551"/>
    </source>
</evidence>
<name>A0A2I0JGE0_PUNGR</name>
<dbReference type="AlphaFoldDB" id="A0A2I0JGE0"/>
<protein>
    <submittedName>
        <fullName evidence="1">Uncharacterized protein</fullName>
    </submittedName>
</protein>
<comment type="caution">
    <text evidence="1">The sequence shown here is derived from an EMBL/GenBank/DDBJ whole genome shotgun (WGS) entry which is preliminary data.</text>
</comment>
<accession>A0A2I0JGE0</accession>
<dbReference type="STRING" id="22663.A0A2I0JGE0"/>
<sequence length="115" mass="12683">MKALLVQHGLEGVLEGKNKPLAILSPEMRKTVMSKAIVMDLANADVKIEEEDHALLLLCFPMEAYESFVNIILYGSTSITLEDVKVALNSKELQKKVIEYHGSNGQGLISRGRSI</sequence>
<proteinExistence type="predicted"/>